<dbReference type="Pfam" id="PF05192">
    <property type="entry name" value="MutS_III"/>
    <property type="match status" value="1"/>
</dbReference>
<dbReference type="AlphaFoldDB" id="A0A5B8XFX4"/>
<name>A0A5B8XFX4_9RICK</name>
<dbReference type="InterPro" id="IPR016151">
    <property type="entry name" value="DNA_mismatch_repair_MutS_N"/>
</dbReference>
<reference evidence="9 10" key="1">
    <citation type="journal article" date="2019" name="ISME J.">
        <title>Deianiraea, an extracellular bacterium associated with the ciliate Paramecium, suggests an alternative scenario for the evolution of Rickettsiales.</title>
        <authorList>
            <person name="Castelli M."/>
            <person name="Sabaneyeva E."/>
            <person name="Lanzoni O."/>
            <person name="Lebedeva N."/>
            <person name="Floriano A.M."/>
            <person name="Gaiarsa S."/>
            <person name="Benken K."/>
            <person name="Modeo L."/>
            <person name="Bandi C."/>
            <person name="Potekhin A."/>
            <person name="Sassera D."/>
            <person name="Petroni G."/>
        </authorList>
    </citation>
    <scope>NUCLEOTIDE SEQUENCE [LARGE SCALE GENOMIC DNA]</scope>
    <source>
        <strain evidence="9">CyL4-1</strain>
    </source>
</reference>
<dbReference type="SMART" id="SM00534">
    <property type="entry name" value="MUTSac"/>
    <property type="match status" value="1"/>
</dbReference>
<dbReference type="InterPro" id="IPR000432">
    <property type="entry name" value="DNA_mismatch_repair_MutS_C"/>
</dbReference>
<gene>
    <name evidence="9" type="ORF">Deia_01001</name>
</gene>
<dbReference type="SUPFAM" id="SSF48334">
    <property type="entry name" value="DNA repair protein MutS, domain III"/>
    <property type="match status" value="1"/>
</dbReference>
<dbReference type="EMBL" id="CP029077">
    <property type="protein sequence ID" value="QED23785.1"/>
    <property type="molecule type" value="Genomic_DNA"/>
</dbReference>
<dbReference type="GO" id="GO:0006298">
    <property type="term" value="P:mismatch repair"/>
    <property type="evidence" value="ECO:0007669"/>
    <property type="project" value="InterPro"/>
</dbReference>
<sequence>MSEKELDIISQYNEVKRANMDKIVLFKIGAFYEIIGNDAIKIAPILNLKETSKKYRGQMFPMCGFPVGAQSEYVRRLLENGFSIVIVNEKEISGKVKQKRERFVSDIVTPSISHLQEEFSYSQNSSYIASIGMLNKNAAILFIDISVGESFIEYCLPNRDSLMKKLFLYEAKEVLIKDDFPVNIDIFGINVIRISNSMICENDCIQNINGVQNLTHSEKMLFWQVLCYIENINPDVKFSINSIEKRYNHNQIYIPTSTILNLNIASDKIRNNNTLFYLLNKTLTPMGARMLKSILTQPKQININERLDIIEYLIRKEDLMNDIAQNLRNIYDFDRLIFRLINKTPNKNDFIKFIQSIYHSVELINVLLLERLFISEINIASSYGKQIFQEISSIIPYSDNIEFQDYDIPLDKIKAISDIIRDNIVLIKKISNFIGVIDTLYSLSFCSKENNWVRPQIIENDEIYIKNGYHPIYKSLFSDTKVVENDYISDKKNRTFIITGTNMSGKSLYLKQVGLICFMSQIGCYVPCSEMKIGKLSAIISRIGGFDAMEDGKSTFYVELEEIADMIYHADDNSLCLIDELGRGASFEDGLEISTKVLVHLHKYAKTRVLCSSHIYQITELEGKISGITNYHFKANINIHGTLEFTYLLEKGTAKQSILKEIARIAGIPEFFWNQDNIADNEDMKS</sequence>
<dbReference type="PIRSF" id="PIRSF037677">
    <property type="entry name" value="DNA_mis_repair_Msh6"/>
    <property type="match status" value="1"/>
</dbReference>
<dbReference type="SUPFAM" id="SSF55271">
    <property type="entry name" value="DNA repair protein MutS, domain I"/>
    <property type="match status" value="1"/>
</dbReference>
<evidence type="ECO:0000259" key="8">
    <source>
        <dbReference type="SMART" id="SM00534"/>
    </source>
</evidence>
<dbReference type="PANTHER" id="PTHR11361:SF34">
    <property type="entry name" value="DNA MISMATCH REPAIR PROTEIN MSH1, MITOCHONDRIAL"/>
    <property type="match status" value="1"/>
</dbReference>
<keyword evidence="2" id="KW-0547">Nucleotide-binding</keyword>
<dbReference type="Pfam" id="PF00488">
    <property type="entry name" value="MutS_V"/>
    <property type="match status" value="1"/>
</dbReference>
<dbReference type="InterPro" id="IPR036678">
    <property type="entry name" value="MutS_con_dom_sf"/>
</dbReference>
<dbReference type="SMART" id="SM00533">
    <property type="entry name" value="MUTSd"/>
    <property type="match status" value="1"/>
</dbReference>
<dbReference type="Gene3D" id="3.40.1170.10">
    <property type="entry name" value="DNA repair protein MutS, domain I"/>
    <property type="match status" value="1"/>
</dbReference>
<organism evidence="9 10">
    <name type="scientific">Candidatus Deianiraea vastatrix</name>
    <dbReference type="NCBI Taxonomy" id="2163644"/>
    <lineage>
        <taxon>Bacteria</taxon>
        <taxon>Pseudomonadati</taxon>
        <taxon>Pseudomonadota</taxon>
        <taxon>Alphaproteobacteria</taxon>
        <taxon>Rickettsiales</taxon>
        <taxon>Candidatus Deianiraeaceae</taxon>
        <taxon>Candidatus Deianiraea</taxon>
    </lineage>
</organism>
<evidence type="ECO:0000256" key="6">
    <source>
        <dbReference type="ARBA" id="ARBA00023204"/>
    </source>
</evidence>
<dbReference type="InterPro" id="IPR027417">
    <property type="entry name" value="P-loop_NTPase"/>
</dbReference>
<dbReference type="Gene3D" id="3.40.50.300">
    <property type="entry name" value="P-loop containing nucleotide triphosphate hydrolases"/>
    <property type="match status" value="1"/>
</dbReference>
<evidence type="ECO:0000256" key="5">
    <source>
        <dbReference type="ARBA" id="ARBA00023125"/>
    </source>
</evidence>
<evidence type="ECO:0000256" key="1">
    <source>
        <dbReference type="ARBA" id="ARBA00006271"/>
    </source>
</evidence>
<dbReference type="SUPFAM" id="SSF52540">
    <property type="entry name" value="P-loop containing nucleoside triphosphate hydrolases"/>
    <property type="match status" value="1"/>
</dbReference>
<dbReference type="Gene3D" id="1.10.1420.10">
    <property type="match status" value="1"/>
</dbReference>
<evidence type="ECO:0000256" key="2">
    <source>
        <dbReference type="ARBA" id="ARBA00022741"/>
    </source>
</evidence>
<feature type="domain" description="DNA mismatch repair proteins mutS family" evidence="8">
    <location>
        <begin position="493"/>
        <end position="681"/>
    </location>
</feature>
<dbReference type="GO" id="GO:0030983">
    <property type="term" value="F:mismatched DNA binding"/>
    <property type="evidence" value="ECO:0007669"/>
    <property type="project" value="InterPro"/>
</dbReference>
<keyword evidence="4" id="KW-0067">ATP-binding</keyword>
<protein>
    <submittedName>
        <fullName evidence="9">DNA mismatch repair protein MutS</fullName>
    </submittedName>
</protein>
<dbReference type="RefSeq" id="WP_146821154.1">
    <property type="nucleotide sequence ID" value="NZ_CP029077.1"/>
</dbReference>
<keyword evidence="6" id="KW-0234">DNA repair</keyword>
<proteinExistence type="inferred from homology"/>
<evidence type="ECO:0000259" key="7">
    <source>
        <dbReference type="SMART" id="SM00533"/>
    </source>
</evidence>
<dbReference type="PANTHER" id="PTHR11361">
    <property type="entry name" value="DNA MISMATCH REPAIR PROTEIN MUTS FAMILY MEMBER"/>
    <property type="match status" value="1"/>
</dbReference>
<evidence type="ECO:0000256" key="4">
    <source>
        <dbReference type="ARBA" id="ARBA00022840"/>
    </source>
</evidence>
<comment type="similarity">
    <text evidence="1">Belongs to the DNA mismatch repair MutS family.</text>
</comment>
<evidence type="ECO:0000313" key="10">
    <source>
        <dbReference type="Proteomes" id="UP000321934"/>
    </source>
</evidence>
<dbReference type="SUPFAM" id="SSF53150">
    <property type="entry name" value="DNA repair protein MutS, domain II"/>
    <property type="match status" value="1"/>
</dbReference>
<dbReference type="OrthoDB" id="9802448at2"/>
<dbReference type="GO" id="GO:0005524">
    <property type="term" value="F:ATP binding"/>
    <property type="evidence" value="ECO:0007669"/>
    <property type="project" value="UniProtKB-KW"/>
</dbReference>
<evidence type="ECO:0000313" key="9">
    <source>
        <dbReference type="EMBL" id="QED23785.1"/>
    </source>
</evidence>
<keyword evidence="3" id="KW-0227">DNA damage</keyword>
<dbReference type="GO" id="GO:0140664">
    <property type="term" value="F:ATP-dependent DNA damage sensor activity"/>
    <property type="evidence" value="ECO:0007669"/>
    <property type="project" value="InterPro"/>
</dbReference>
<keyword evidence="10" id="KW-1185">Reference proteome</keyword>
<dbReference type="Pfam" id="PF01624">
    <property type="entry name" value="MutS_I"/>
    <property type="match status" value="1"/>
</dbReference>
<evidence type="ECO:0000256" key="3">
    <source>
        <dbReference type="ARBA" id="ARBA00022763"/>
    </source>
</evidence>
<keyword evidence="5" id="KW-0238">DNA-binding</keyword>
<dbReference type="Proteomes" id="UP000321934">
    <property type="component" value="Chromosome"/>
</dbReference>
<dbReference type="InterPro" id="IPR036187">
    <property type="entry name" value="DNA_mismatch_repair_MutS_sf"/>
</dbReference>
<accession>A0A5B8XFX4</accession>
<dbReference type="InterPro" id="IPR045076">
    <property type="entry name" value="MutS"/>
</dbReference>
<dbReference type="InterPro" id="IPR007696">
    <property type="entry name" value="DNA_mismatch_repair_MutS_core"/>
</dbReference>
<dbReference type="InterPro" id="IPR017261">
    <property type="entry name" value="DNA_mismatch_repair_MutS/MSH"/>
</dbReference>
<feature type="domain" description="DNA mismatch repair protein MutS core" evidence="7">
    <location>
        <begin position="270"/>
        <end position="476"/>
    </location>
</feature>
<dbReference type="InterPro" id="IPR007695">
    <property type="entry name" value="DNA_mismatch_repair_MutS-lik_N"/>
</dbReference>